<dbReference type="OrthoDB" id="340608at2759"/>
<comment type="subcellular location">
    <subcellularLocation>
        <location evidence="1">Membrane</location>
        <topology evidence="1">Multi-pass membrane protein</topology>
    </subcellularLocation>
</comment>
<dbReference type="EMBL" id="DS995749">
    <property type="protein sequence ID" value="EGE06595.1"/>
    <property type="molecule type" value="Genomic_DNA"/>
</dbReference>
<keyword evidence="3" id="KW-0812">Transmembrane</keyword>
<comment type="similarity">
    <text evidence="2">Belongs to the CDC50/LEM3 family.</text>
</comment>
<proteinExistence type="inferred from homology"/>
<keyword evidence="7" id="KW-1185">Reference proteome</keyword>
<dbReference type="GO" id="GO:0005886">
    <property type="term" value="C:plasma membrane"/>
    <property type="evidence" value="ECO:0007669"/>
    <property type="project" value="TreeGrafter"/>
</dbReference>
<dbReference type="Pfam" id="PF03381">
    <property type="entry name" value="CDC50"/>
    <property type="match status" value="1"/>
</dbReference>
<evidence type="ECO:0000256" key="2">
    <source>
        <dbReference type="ARBA" id="ARBA00009457"/>
    </source>
</evidence>
<evidence type="ECO:0000256" key="4">
    <source>
        <dbReference type="ARBA" id="ARBA00022989"/>
    </source>
</evidence>
<evidence type="ECO:0000256" key="5">
    <source>
        <dbReference type="ARBA" id="ARBA00023136"/>
    </source>
</evidence>
<evidence type="ECO:0000256" key="3">
    <source>
        <dbReference type="ARBA" id="ARBA00022692"/>
    </source>
</evidence>
<keyword evidence="4" id="KW-1133">Transmembrane helix</keyword>
<dbReference type="InterPro" id="IPR005045">
    <property type="entry name" value="CDC50/LEM3_fam"/>
</dbReference>
<reference evidence="7" key="1">
    <citation type="journal article" date="2012" name="MBio">
        <title>Comparative genome analysis of Trichophyton rubrum and related dermatophytes reveals candidate genes involved in infection.</title>
        <authorList>
            <person name="Martinez D.A."/>
            <person name="Oliver B.G."/>
            <person name="Graeser Y."/>
            <person name="Goldberg J.M."/>
            <person name="Li W."/>
            <person name="Martinez-Rossi N.M."/>
            <person name="Monod M."/>
            <person name="Shelest E."/>
            <person name="Barton R.C."/>
            <person name="Birch E."/>
            <person name="Brakhage A.A."/>
            <person name="Chen Z."/>
            <person name="Gurr S.J."/>
            <person name="Heiman D."/>
            <person name="Heitman J."/>
            <person name="Kosti I."/>
            <person name="Rossi A."/>
            <person name="Saif S."/>
            <person name="Samalova M."/>
            <person name="Saunders C.W."/>
            <person name="Shea T."/>
            <person name="Summerbell R.C."/>
            <person name="Xu J."/>
            <person name="Young S."/>
            <person name="Zeng Q."/>
            <person name="Birren B.W."/>
            <person name="Cuomo C.A."/>
            <person name="White T.C."/>
        </authorList>
    </citation>
    <scope>NUCLEOTIDE SEQUENCE [LARGE SCALE GENOMIC DNA]</scope>
    <source>
        <strain evidence="7">ATCC MYA-4606 / CBS 127.97</strain>
    </source>
</reference>
<dbReference type="VEuPathDB" id="FungiDB:TEQG_05593"/>
<dbReference type="PANTHER" id="PTHR10926:SF0">
    <property type="entry name" value="CDC50, ISOFORM A"/>
    <property type="match status" value="1"/>
</dbReference>
<keyword evidence="5" id="KW-0472">Membrane</keyword>
<protein>
    <submittedName>
        <fullName evidence="6">CDC50 family protein</fullName>
    </submittedName>
</protein>
<evidence type="ECO:0000256" key="1">
    <source>
        <dbReference type="ARBA" id="ARBA00004141"/>
    </source>
</evidence>
<dbReference type="eggNOG" id="KOG2952">
    <property type="taxonomic scope" value="Eukaryota"/>
</dbReference>
<dbReference type="HOGENOM" id="CLU_1662057_0_0_1"/>
<dbReference type="Proteomes" id="UP000009169">
    <property type="component" value="Unassembled WGS sequence"/>
</dbReference>
<evidence type="ECO:0000313" key="6">
    <source>
        <dbReference type="EMBL" id="EGE06595.1"/>
    </source>
</evidence>
<organism evidence="6 7">
    <name type="scientific">Trichophyton equinum (strain ATCC MYA-4606 / CBS 127.97)</name>
    <name type="common">Horse ringworm fungus</name>
    <dbReference type="NCBI Taxonomy" id="559882"/>
    <lineage>
        <taxon>Eukaryota</taxon>
        <taxon>Fungi</taxon>
        <taxon>Dikarya</taxon>
        <taxon>Ascomycota</taxon>
        <taxon>Pezizomycotina</taxon>
        <taxon>Eurotiomycetes</taxon>
        <taxon>Eurotiomycetidae</taxon>
        <taxon>Onygenales</taxon>
        <taxon>Arthrodermataceae</taxon>
        <taxon>Trichophyton</taxon>
    </lineage>
</organism>
<dbReference type="GO" id="GO:0005783">
    <property type="term" value="C:endoplasmic reticulum"/>
    <property type="evidence" value="ECO:0007669"/>
    <property type="project" value="TreeGrafter"/>
</dbReference>
<dbReference type="PANTHER" id="PTHR10926">
    <property type="entry name" value="CELL CYCLE CONTROL PROTEIN 50"/>
    <property type="match status" value="1"/>
</dbReference>
<dbReference type="GO" id="GO:0005794">
    <property type="term" value="C:Golgi apparatus"/>
    <property type="evidence" value="ECO:0007669"/>
    <property type="project" value="TreeGrafter"/>
</dbReference>
<sequence length="159" mass="17765">MKGVAVPNATIGAGTCDPLRLDPKGKAYYPCGLIANSVFNDTILEPRRIGGGNDGNQTYPMTNKGISWSSDKDLYKPTKYSYDQVSPPPNWIKRYPDGYTEKNPPPNVQEWEELQVWMRTAGLPTFSKLARRNDGDRMLAGSYQIDIQDNFKVDIFGGL</sequence>
<dbReference type="AlphaFoldDB" id="F2PXH7"/>
<accession>F2PXH7</accession>
<name>F2PXH7_TRIEC</name>
<gene>
    <name evidence="6" type="ORF">TEQG_05593</name>
</gene>
<evidence type="ECO:0000313" key="7">
    <source>
        <dbReference type="Proteomes" id="UP000009169"/>
    </source>
</evidence>